<proteinExistence type="inferred from homology"/>
<dbReference type="EC" id="3.6.1.41" evidence="5"/>
<evidence type="ECO:0000256" key="1">
    <source>
        <dbReference type="ARBA" id="ARBA00003413"/>
    </source>
</evidence>
<comment type="function">
    <text evidence="1 5">Hydrolyzes diadenosine 5',5'''-P1,P4-tetraphosphate to yield ADP.</text>
</comment>
<dbReference type="Gene3D" id="3.60.21.10">
    <property type="match status" value="1"/>
</dbReference>
<organism evidence="7 8">
    <name type="scientific">[Actinobacillus] rossii</name>
    <dbReference type="NCBI Taxonomy" id="123820"/>
    <lineage>
        <taxon>Bacteria</taxon>
        <taxon>Pseudomonadati</taxon>
        <taxon>Pseudomonadota</taxon>
        <taxon>Gammaproteobacteria</taxon>
        <taxon>Pasteurellales</taxon>
        <taxon>Pasteurellaceae</taxon>
    </lineage>
</organism>
<comment type="catalytic activity">
    <reaction evidence="4 5">
        <text>P(1),P(4)-bis(5'-adenosyl) tetraphosphate + H2O = 2 ADP + 2 H(+)</text>
        <dbReference type="Rhea" id="RHEA:24252"/>
        <dbReference type="ChEBI" id="CHEBI:15377"/>
        <dbReference type="ChEBI" id="CHEBI:15378"/>
        <dbReference type="ChEBI" id="CHEBI:58141"/>
        <dbReference type="ChEBI" id="CHEBI:456216"/>
        <dbReference type="EC" id="3.6.1.41"/>
    </reaction>
</comment>
<keyword evidence="8" id="KW-1185">Reference proteome</keyword>
<dbReference type="PANTHER" id="PTHR40942:SF4">
    <property type="entry name" value="CYTOCHROME C5"/>
    <property type="match status" value="1"/>
</dbReference>
<dbReference type="NCBIfam" id="TIGR00668">
    <property type="entry name" value="apaH"/>
    <property type="match status" value="1"/>
</dbReference>
<evidence type="ECO:0000256" key="3">
    <source>
        <dbReference type="ARBA" id="ARBA00022801"/>
    </source>
</evidence>
<dbReference type="AlphaFoldDB" id="A0A380TNF2"/>
<dbReference type="GO" id="GO:0008803">
    <property type="term" value="F:bis(5'-nucleosyl)-tetraphosphatase (symmetrical) activity"/>
    <property type="evidence" value="ECO:0007669"/>
    <property type="project" value="UniProtKB-UniRule"/>
</dbReference>
<dbReference type="PIRSF" id="PIRSF000903">
    <property type="entry name" value="B5n-ttraPtase_sm"/>
    <property type="match status" value="1"/>
</dbReference>
<dbReference type="NCBIfam" id="NF001204">
    <property type="entry name" value="PRK00166.1"/>
    <property type="match status" value="1"/>
</dbReference>
<dbReference type="OrthoDB" id="9807890at2"/>
<keyword evidence="3 5" id="KW-0378">Hydrolase</keyword>
<reference evidence="7 8" key="1">
    <citation type="submission" date="2018-06" db="EMBL/GenBank/DDBJ databases">
        <authorList>
            <consortium name="Pathogen Informatics"/>
            <person name="Doyle S."/>
        </authorList>
    </citation>
    <scope>NUCLEOTIDE SEQUENCE [LARGE SCALE GENOMIC DNA]</scope>
    <source>
        <strain evidence="7 8">NCTC10801</strain>
    </source>
</reference>
<evidence type="ECO:0000256" key="4">
    <source>
        <dbReference type="ARBA" id="ARBA00049417"/>
    </source>
</evidence>
<dbReference type="Proteomes" id="UP000254649">
    <property type="component" value="Unassembled WGS sequence"/>
</dbReference>
<dbReference type="SUPFAM" id="SSF56300">
    <property type="entry name" value="Metallo-dependent phosphatases"/>
    <property type="match status" value="1"/>
</dbReference>
<dbReference type="CDD" id="cd07422">
    <property type="entry name" value="MPP_ApaH"/>
    <property type="match status" value="1"/>
</dbReference>
<dbReference type="EMBL" id="UFRQ01000003">
    <property type="protein sequence ID" value="SUT87355.1"/>
    <property type="molecule type" value="Genomic_DNA"/>
</dbReference>
<dbReference type="Pfam" id="PF00149">
    <property type="entry name" value="Metallophos"/>
    <property type="match status" value="1"/>
</dbReference>
<dbReference type="InterPro" id="IPR004617">
    <property type="entry name" value="ApaH"/>
</dbReference>
<dbReference type="HAMAP" id="MF_00199">
    <property type="entry name" value="ApaH"/>
    <property type="match status" value="1"/>
</dbReference>
<evidence type="ECO:0000256" key="2">
    <source>
        <dbReference type="ARBA" id="ARBA00005419"/>
    </source>
</evidence>
<gene>
    <name evidence="5 7" type="primary">apaH</name>
    <name evidence="7" type="ORF">NCTC10801_00145</name>
</gene>
<sequence length="275" mass="31512">MATYFVGDLHGCFDELQLLLEKVRFNSDDFLYLTGDLIARGDKSLECLRFVRSLGNQAQTVLGNHDLHLLSCAYGIKKVKPRDNLTALFAATDFAELIDWLRYQPLFVHHEQLGFSLSHAGISPDWDIATAQSCAKEVETVLQHGDIKNLLSQMYDSQPDRWSPNLQGIDRLRYSINVFTRMRFCYADHRLDFECKAPIDQAPPELKPWFECDNPIFQQENILFGHWASLVDCPTPSNIYALDTGCAWGNRLTLLRWEDKQIFSQSAVKNVGDYL</sequence>
<evidence type="ECO:0000256" key="5">
    <source>
        <dbReference type="HAMAP-Rule" id="MF_00199"/>
    </source>
</evidence>
<protein>
    <recommendedName>
        <fullName evidence="5">Bis(5'-nucleosyl)-tetraphosphatase, symmetrical</fullName>
        <ecNumber evidence="5">3.6.1.41</ecNumber>
    </recommendedName>
    <alternativeName>
        <fullName evidence="5">Ap4A hydrolase</fullName>
    </alternativeName>
    <alternativeName>
        <fullName evidence="5">Diadenosine 5',5'''-P1,P4-tetraphosphate pyrophosphohydrolase</fullName>
    </alternativeName>
    <alternativeName>
        <fullName evidence="5">Diadenosine tetraphosphatase</fullName>
    </alternativeName>
</protein>
<feature type="domain" description="Calcineurin-like phosphoesterase" evidence="6">
    <location>
        <begin position="3"/>
        <end position="153"/>
    </location>
</feature>
<comment type="similarity">
    <text evidence="2 5">Belongs to the Ap4A hydrolase family.</text>
</comment>
<dbReference type="PANTHER" id="PTHR40942">
    <property type="match status" value="1"/>
</dbReference>
<accession>A0A380TNF2</accession>
<dbReference type="InterPro" id="IPR029052">
    <property type="entry name" value="Metallo-depent_PP-like"/>
</dbReference>
<dbReference type="InterPro" id="IPR004843">
    <property type="entry name" value="Calcineurin-like_PHP"/>
</dbReference>
<evidence type="ECO:0000259" key="6">
    <source>
        <dbReference type="Pfam" id="PF00149"/>
    </source>
</evidence>
<name>A0A380TNF2_9PAST</name>
<evidence type="ECO:0000313" key="8">
    <source>
        <dbReference type="Proteomes" id="UP000254649"/>
    </source>
</evidence>
<evidence type="ECO:0000313" key="7">
    <source>
        <dbReference type="EMBL" id="SUT87355.1"/>
    </source>
</evidence>